<dbReference type="EMBL" id="CP010536">
    <property type="protein sequence ID" value="AJG18827.1"/>
    <property type="molecule type" value="Genomic_DNA"/>
</dbReference>
<dbReference type="Proteomes" id="UP000031843">
    <property type="component" value="Chromosome main"/>
</dbReference>
<dbReference type="AlphaFoldDB" id="A0A0C4Y1B2"/>
<organism evidence="1 2">
    <name type="scientific">Cupriavidus basilensis</name>
    <dbReference type="NCBI Taxonomy" id="68895"/>
    <lineage>
        <taxon>Bacteria</taxon>
        <taxon>Pseudomonadati</taxon>
        <taxon>Pseudomonadota</taxon>
        <taxon>Betaproteobacteria</taxon>
        <taxon>Burkholderiales</taxon>
        <taxon>Burkholderiaceae</taxon>
        <taxon>Cupriavidus</taxon>
    </lineage>
</organism>
<sequence>MLKTTLGGELRTITVEDLQAFRDNIATIGRHYKKGLTAQKVINLARPEDRERANQQIHHAIPAGANRGTVRFITNAGPNSDVARHHVHVDLMGYSVATASPLDPKKLATELVKKSPLRLWCDCGRWRFWYGYIATIGGFNLVYNETAFPKIKNPMLTGVACKHILRVMHELQRSTSIRNVVAQMIERGQSDEARKHATISKEQAEKIAKQQARKRSEIQVKHPQKEVKALQKIVAAKKAPPKKDADQARFDAERNLRRLKELGQISDADFKTIMTTLRKK</sequence>
<accession>A0A0C4Y1B2</accession>
<proteinExistence type="predicted"/>
<protein>
    <submittedName>
        <fullName evidence="1">Phage protein</fullName>
    </submittedName>
</protein>
<reference evidence="1 2" key="1">
    <citation type="journal article" date="2015" name="Genome Announc.">
        <title>Complete Genome Sequence of Cupriavidus basilensis 4G11, Isolated from the Oak Ridge Field Research Center Site.</title>
        <authorList>
            <person name="Ray J."/>
            <person name="Waters R.J."/>
            <person name="Skerker J.M."/>
            <person name="Kuehl J.V."/>
            <person name="Price M.N."/>
            <person name="Huang J."/>
            <person name="Chakraborty R."/>
            <person name="Arkin A.P."/>
            <person name="Deutschbauer A."/>
        </authorList>
    </citation>
    <scope>NUCLEOTIDE SEQUENCE [LARGE SCALE GENOMIC DNA]</scope>
    <source>
        <strain evidence="1">4G11</strain>
    </source>
</reference>
<keyword evidence="2" id="KW-1185">Reference proteome</keyword>
<dbReference type="KEGG" id="cbw:RR42_m1426"/>
<dbReference type="STRING" id="68895.RR42_m1426"/>
<gene>
    <name evidence="1" type="ORF">RR42_m1426</name>
</gene>
<evidence type="ECO:0000313" key="1">
    <source>
        <dbReference type="EMBL" id="AJG18827.1"/>
    </source>
</evidence>
<evidence type="ECO:0000313" key="2">
    <source>
        <dbReference type="Proteomes" id="UP000031843"/>
    </source>
</evidence>
<name>A0A0C4Y1B2_9BURK</name>